<evidence type="ECO:0000256" key="2">
    <source>
        <dbReference type="ARBA" id="ARBA00023315"/>
    </source>
</evidence>
<dbReference type="EMBL" id="BA000004">
    <property type="protein sequence ID" value="BAB07648.1"/>
    <property type="molecule type" value="Genomic_DNA"/>
</dbReference>
<dbReference type="eggNOG" id="COG0456">
    <property type="taxonomic scope" value="Bacteria"/>
</dbReference>
<keyword evidence="2" id="KW-0012">Acyltransferase</keyword>
<accession>Q9K606</accession>
<evidence type="ECO:0000313" key="5">
    <source>
        <dbReference type="Proteomes" id="UP000001258"/>
    </source>
</evidence>
<dbReference type="PANTHER" id="PTHR43420">
    <property type="entry name" value="ACETYLTRANSFERASE"/>
    <property type="match status" value="1"/>
</dbReference>
<evidence type="ECO:0000313" key="4">
    <source>
        <dbReference type="EMBL" id="BAB07648.1"/>
    </source>
</evidence>
<dbReference type="Gene3D" id="3.40.630.30">
    <property type="match status" value="1"/>
</dbReference>
<name>Q9K606_HALH5</name>
<proteinExistence type="predicted"/>
<feature type="domain" description="N-acetyltransferase" evidence="3">
    <location>
        <begin position="5"/>
        <end position="152"/>
    </location>
</feature>
<dbReference type="InterPro" id="IPR016181">
    <property type="entry name" value="Acyl_CoA_acyltransferase"/>
</dbReference>
<evidence type="ECO:0000259" key="3">
    <source>
        <dbReference type="PROSITE" id="PS51186"/>
    </source>
</evidence>
<dbReference type="DNASU" id="890685"/>
<dbReference type="PROSITE" id="PS51186">
    <property type="entry name" value="GNAT"/>
    <property type="match status" value="1"/>
</dbReference>
<keyword evidence="1" id="KW-0808">Transferase</keyword>
<reference evidence="4 5" key="1">
    <citation type="journal article" date="2000" name="Nucleic Acids Res.">
        <title>Complete genome sequence of the alkaliphilic bacterium Bacillus halodurans and genomic sequence comparison with Bacillus subtilis.</title>
        <authorList>
            <person name="Takami H."/>
            <person name="Nakasone K."/>
            <person name="Takaki Y."/>
            <person name="Maeno G."/>
            <person name="Sasaki R."/>
            <person name="Masui N."/>
            <person name="Fuji F."/>
            <person name="Hirama C."/>
            <person name="Nakamura Y."/>
            <person name="Ogasawara N."/>
            <person name="Kuhara S."/>
            <person name="Horikoshi K."/>
        </authorList>
    </citation>
    <scope>NUCLEOTIDE SEQUENCE [LARGE SCALE GENOMIC DNA]</scope>
    <source>
        <strain evidence="5">ATCC BAA-125 / DSM 18197 / FERM 7344 / JCM 9153 / C-125</strain>
    </source>
</reference>
<dbReference type="Pfam" id="PF13527">
    <property type="entry name" value="Acetyltransf_9"/>
    <property type="match status" value="1"/>
</dbReference>
<dbReference type="GO" id="GO:0016747">
    <property type="term" value="F:acyltransferase activity, transferring groups other than amino-acyl groups"/>
    <property type="evidence" value="ECO:0007669"/>
    <property type="project" value="InterPro"/>
</dbReference>
<dbReference type="InterPro" id="IPR050680">
    <property type="entry name" value="YpeA/RimI_acetyltransf"/>
</dbReference>
<gene>
    <name evidence="4" type="ordered locus">BH3929</name>
</gene>
<dbReference type="OrthoDB" id="9804948at2"/>
<dbReference type="STRING" id="272558.gene:10729842"/>
<organism evidence="4 5">
    <name type="scientific">Halalkalibacterium halodurans (strain ATCC BAA-125 / DSM 18197 / FERM 7344 / JCM 9153 / C-125)</name>
    <name type="common">Bacillus halodurans</name>
    <dbReference type="NCBI Taxonomy" id="272558"/>
    <lineage>
        <taxon>Bacteria</taxon>
        <taxon>Bacillati</taxon>
        <taxon>Bacillota</taxon>
        <taxon>Bacilli</taxon>
        <taxon>Bacillales</taxon>
        <taxon>Bacillaceae</taxon>
        <taxon>Halalkalibacterium (ex Joshi et al. 2022)</taxon>
    </lineage>
</organism>
<dbReference type="KEGG" id="bha:BH3929"/>
<sequence length="286" mass="32826">MEAYQFIKDYKAHDPYRKSFIQLAKRIFNIDFAPWYEQGFWNDNYICYSYVDKHEVIANVSVNKMELIINGAKQEAIQIGTVMTAPEYRRQGLAKQLLQKALDDYDSAYDLYFLAANQEAIPLYETCGFQLIEENCYEIDMAGYTLLDKPLRRADVSPEAMVEVKKGSCPLSTVLSAQGDEHILMFYYTAGFRDFIYQVNKDVHVMFQLEGDVLHLYDIFSPAKVNVEQLVEQIAPLATKTVVCHFTPDHSVKQLTAKIDSTSSWMVRTTTKGFPPLARFPKISQA</sequence>
<dbReference type="Proteomes" id="UP000001258">
    <property type="component" value="Chromosome"/>
</dbReference>
<dbReference type="PIR" id="A84141">
    <property type="entry name" value="A84141"/>
</dbReference>
<dbReference type="InterPro" id="IPR000182">
    <property type="entry name" value="GNAT_dom"/>
</dbReference>
<evidence type="ECO:0000256" key="1">
    <source>
        <dbReference type="ARBA" id="ARBA00022679"/>
    </source>
</evidence>
<protein>
    <submittedName>
        <fullName evidence="4">BH3929 protein</fullName>
    </submittedName>
</protein>
<dbReference type="HOGENOM" id="CLU_081766_0_1_9"/>
<dbReference type="RefSeq" id="WP_010900054.1">
    <property type="nucleotide sequence ID" value="NC_002570.2"/>
</dbReference>
<dbReference type="CDD" id="cd04301">
    <property type="entry name" value="NAT_SF"/>
    <property type="match status" value="1"/>
</dbReference>
<dbReference type="AlphaFoldDB" id="Q9K606"/>
<dbReference type="PANTHER" id="PTHR43420:SF31">
    <property type="entry name" value="ACETYLTRANSFERASE"/>
    <property type="match status" value="1"/>
</dbReference>
<dbReference type="SUPFAM" id="SSF55729">
    <property type="entry name" value="Acyl-CoA N-acyltransferases (Nat)"/>
    <property type="match status" value="1"/>
</dbReference>
<keyword evidence="5" id="KW-1185">Reference proteome</keyword>